<evidence type="ECO:0008006" key="9">
    <source>
        <dbReference type="Google" id="ProtNLM"/>
    </source>
</evidence>
<evidence type="ECO:0000256" key="2">
    <source>
        <dbReference type="ARBA" id="ARBA00004541"/>
    </source>
</evidence>
<feature type="compositionally biased region" description="Polar residues" evidence="5">
    <location>
        <begin position="164"/>
        <end position="173"/>
    </location>
</feature>
<keyword evidence="6" id="KW-0812">Transmembrane</keyword>
<feature type="transmembrane region" description="Helical" evidence="6">
    <location>
        <begin position="379"/>
        <end position="399"/>
    </location>
</feature>
<reference evidence="7 8" key="1">
    <citation type="submission" date="2017-09" db="EMBL/GenBank/DDBJ databases">
        <title>Genome sequencing of Besnoitia besnoiti strain Bb-Ger1.</title>
        <authorList>
            <person name="Schares G."/>
            <person name="Venepally P."/>
            <person name="Lorenzi H.A."/>
        </authorList>
    </citation>
    <scope>NUCLEOTIDE SEQUENCE [LARGE SCALE GENOMIC DNA]</scope>
    <source>
        <strain evidence="7 8">Bb-Ger1</strain>
    </source>
</reference>
<dbReference type="GO" id="GO:0031410">
    <property type="term" value="C:cytoplasmic vesicle"/>
    <property type="evidence" value="ECO:0007669"/>
    <property type="project" value="UniProtKB-SubCell"/>
</dbReference>
<dbReference type="RefSeq" id="XP_029218323.1">
    <property type="nucleotide sequence ID" value="XM_029365839.1"/>
</dbReference>
<feature type="region of interest" description="Disordered" evidence="5">
    <location>
        <begin position="164"/>
        <end position="268"/>
    </location>
</feature>
<feature type="compositionally biased region" description="Basic and acidic residues" evidence="5">
    <location>
        <begin position="227"/>
        <end position="239"/>
    </location>
</feature>
<keyword evidence="3" id="KW-0862">Zinc</keyword>
<organism evidence="7 8">
    <name type="scientific">Besnoitia besnoiti</name>
    <name type="common">Apicomplexan protozoan</name>
    <dbReference type="NCBI Taxonomy" id="94643"/>
    <lineage>
        <taxon>Eukaryota</taxon>
        <taxon>Sar</taxon>
        <taxon>Alveolata</taxon>
        <taxon>Apicomplexa</taxon>
        <taxon>Conoidasida</taxon>
        <taxon>Coccidia</taxon>
        <taxon>Eucoccidiorida</taxon>
        <taxon>Eimeriorina</taxon>
        <taxon>Sarcocystidae</taxon>
        <taxon>Besnoitia</taxon>
    </lineage>
</organism>
<feature type="compositionally biased region" description="Low complexity" evidence="5">
    <location>
        <begin position="189"/>
        <end position="217"/>
    </location>
</feature>
<evidence type="ECO:0000313" key="7">
    <source>
        <dbReference type="EMBL" id="PFH34314.1"/>
    </source>
</evidence>
<evidence type="ECO:0000256" key="5">
    <source>
        <dbReference type="SAM" id="MobiDB-lite"/>
    </source>
</evidence>
<dbReference type="PANTHER" id="PTHR31937:SF2">
    <property type="entry name" value="TRANSMEMBRANE PROTEIN 163"/>
    <property type="match status" value="1"/>
</dbReference>
<keyword evidence="4" id="KW-0968">Cytoplasmic vesicle</keyword>
<name>A0A2A9MAT2_BESBE</name>
<feature type="transmembrane region" description="Helical" evidence="6">
    <location>
        <begin position="327"/>
        <end position="346"/>
    </location>
</feature>
<dbReference type="PANTHER" id="PTHR31937">
    <property type="entry name" value="TRANSMEMBRANE PROTEIN 163"/>
    <property type="match status" value="1"/>
</dbReference>
<dbReference type="KEGG" id="bbes:BESB_074660"/>
<keyword evidence="6" id="KW-1133">Transmembrane helix</keyword>
<evidence type="ECO:0000256" key="6">
    <source>
        <dbReference type="SAM" id="Phobius"/>
    </source>
</evidence>
<dbReference type="GO" id="GO:0016020">
    <property type="term" value="C:membrane"/>
    <property type="evidence" value="ECO:0007669"/>
    <property type="project" value="TreeGrafter"/>
</dbReference>
<gene>
    <name evidence="7" type="ORF">BESB_074660</name>
</gene>
<comment type="caution">
    <text evidence="7">The sequence shown here is derived from an EMBL/GenBank/DDBJ whole genome shotgun (WGS) entry which is preliminary data.</text>
</comment>
<accession>A0A2A9MAT2</accession>
<comment type="subcellular location">
    <subcellularLocation>
        <location evidence="2">Cytoplasmic vesicle</location>
    </subcellularLocation>
    <subcellularLocation>
        <location evidence="1">Endomembrane system</location>
        <topology evidence="1">Multi-pass membrane protein</topology>
    </subcellularLocation>
</comment>
<proteinExistence type="predicted"/>
<keyword evidence="6" id="KW-0472">Membrane</keyword>
<evidence type="ECO:0000313" key="8">
    <source>
        <dbReference type="Proteomes" id="UP000224006"/>
    </source>
</evidence>
<dbReference type="VEuPathDB" id="ToxoDB:BESB_074660"/>
<evidence type="ECO:0000256" key="3">
    <source>
        <dbReference type="ARBA" id="ARBA00022833"/>
    </source>
</evidence>
<dbReference type="Proteomes" id="UP000224006">
    <property type="component" value="Unassembled WGS sequence"/>
</dbReference>
<feature type="transmembrane region" description="Helical" evidence="6">
    <location>
        <begin position="99"/>
        <end position="122"/>
    </location>
</feature>
<dbReference type="OrthoDB" id="331767at2759"/>
<evidence type="ECO:0000256" key="4">
    <source>
        <dbReference type="ARBA" id="ARBA00023329"/>
    </source>
</evidence>
<feature type="transmembrane region" description="Helical" evidence="6">
    <location>
        <begin position="71"/>
        <end position="93"/>
    </location>
</feature>
<dbReference type="AlphaFoldDB" id="A0A2A9MAT2"/>
<dbReference type="GO" id="GO:0012505">
    <property type="term" value="C:endomembrane system"/>
    <property type="evidence" value="ECO:0007669"/>
    <property type="project" value="UniProtKB-SubCell"/>
</dbReference>
<feature type="transmembrane region" description="Helical" evidence="6">
    <location>
        <begin position="460"/>
        <end position="477"/>
    </location>
</feature>
<dbReference type="EMBL" id="NWUJ01000007">
    <property type="protein sequence ID" value="PFH34314.1"/>
    <property type="molecule type" value="Genomic_DNA"/>
</dbReference>
<dbReference type="GeneID" id="40312392"/>
<dbReference type="InterPro" id="IPR026765">
    <property type="entry name" value="Tmem163"/>
</dbReference>
<feature type="region of interest" description="Disordered" evidence="5">
    <location>
        <begin position="280"/>
        <end position="313"/>
    </location>
</feature>
<feature type="transmembrane region" description="Helical" evidence="6">
    <location>
        <begin position="420"/>
        <end position="440"/>
    </location>
</feature>
<sequence>MFAVAVGTEELPPGQRGAQCPAALPHGKVAAVFYSSSKSCASEGYYVPGVGSTRALRAAHEQERRKNLVKWACTVSYVSIFMSVVFGVASMACGVMGDIILSLVALALETWIDMLSSVAVLWRFQDDEEPGPGVPAVLHPPVPFGRGCSSPVSFMKREESSVSTAVLPSTKSGAQKPKPSGVSSPARPPCSSKVSPSSPVAAALTPPCSSRSCTPPASGSPLPLCGRPERDSKDTHTRLELQAPLSLPGPSTDVEARGSSAATTPPSDSVATAARFWFSGDASPQGASTPTAESAGRPKSAPTPRADSLPPLSRGLSYAARERRSSMAVGCLFVGLAIWVSVQALFDLVATRAPRGHAVPQAEQAHQFSQELSTEYRSALLTCVLCWPSALIFGALALAKFDLAARLRSQVLGRDAMCSAFGVALSLVAGIVNFIALARIGYSSGSPHREPAAAVSTRDLTSYDAVAALVIGVLMLLEGVRTIATNWSPTRLESLTGNHVRVVASTSAYSEACSLSPLPADPRKG</sequence>
<keyword evidence="8" id="KW-1185">Reference proteome</keyword>
<protein>
    <recommendedName>
        <fullName evidence="9">Transmembrane protein 163</fullName>
    </recommendedName>
</protein>
<evidence type="ECO:0000256" key="1">
    <source>
        <dbReference type="ARBA" id="ARBA00004127"/>
    </source>
</evidence>